<sequence length="280" mass="32566">MDIDRPWWNHWLFILALLYYAVRARNILWFTPVNPGILGSGIRGDSKYETLRRLRNAAGAKWERAVPTTIRITRPVDKRELEEAMRGGGNWERTDRRVLHFPVIAKPDLGANGWRVHRVKNMEDLVAYMRGMNGDWLIQECIEGTEVNVFYHRHPTTNSGTVSDIARKEFWEVIGDGSRTLREHMEQRYGSDEERRISLEAQCHQEFGDVYGEIALDDVVPKGKKVALGPPGNSHLWRRIIDETRLVDHHLNEMLDDLSLRFEDGFYYGTVVFVGLTWHI</sequence>
<evidence type="ECO:0000256" key="1">
    <source>
        <dbReference type="SAM" id="Phobius"/>
    </source>
</evidence>
<evidence type="ECO:0008006" key="4">
    <source>
        <dbReference type="Google" id="ProtNLM"/>
    </source>
</evidence>
<organism evidence="2 3">
    <name type="scientific">Marasmiellus scandens</name>
    <dbReference type="NCBI Taxonomy" id="2682957"/>
    <lineage>
        <taxon>Eukaryota</taxon>
        <taxon>Fungi</taxon>
        <taxon>Dikarya</taxon>
        <taxon>Basidiomycota</taxon>
        <taxon>Agaricomycotina</taxon>
        <taxon>Agaricomycetes</taxon>
        <taxon>Agaricomycetidae</taxon>
        <taxon>Agaricales</taxon>
        <taxon>Marasmiineae</taxon>
        <taxon>Omphalotaceae</taxon>
        <taxon>Marasmiellus</taxon>
    </lineage>
</organism>
<proteinExistence type="predicted"/>
<gene>
    <name evidence="2" type="ORF">VKT23_004597</name>
</gene>
<protein>
    <recommendedName>
        <fullName evidence="4">ATP-grasp domain-containing protein</fullName>
    </recommendedName>
</protein>
<dbReference type="SUPFAM" id="SSF56059">
    <property type="entry name" value="Glutathione synthetase ATP-binding domain-like"/>
    <property type="match status" value="1"/>
</dbReference>
<keyword evidence="1" id="KW-0472">Membrane</keyword>
<name>A0ABR1JWH1_9AGAR</name>
<evidence type="ECO:0000313" key="3">
    <source>
        <dbReference type="Proteomes" id="UP001498398"/>
    </source>
</evidence>
<dbReference type="Proteomes" id="UP001498398">
    <property type="component" value="Unassembled WGS sequence"/>
</dbReference>
<keyword evidence="1" id="KW-0812">Transmembrane</keyword>
<keyword evidence="3" id="KW-1185">Reference proteome</keyword>
<dbReference type="Gene3D" id="3.30.470.20">
    <property type="entry name" value="ATP-grasp fold, B domain"/>
    <property type="match status" value="1"/>
</dbReference>
<keyword evidence="1" id="KW-1133">Transmembrane helix</keyword>
<accession>A0ABR1JWH1</accession>
<evidence type="ECO:0000313" key="2">
    <source>
        <dbReference type="EMBL" id="KAK7467543.1"/>
    </source>
</evidence>
<comment type="caution">
    <text evidence="2">The sequence shown here is derived from an EMBL/GenBank/DDBJ whole genome shotgun (WGS) entry which is preliminary data.</text>
</comment>
<dbReference type="EMBL" id="JBANRG010000004">
    <property type="protein sequence ID" value="KAK7467543.1"/>
    <property type="molecule type" value="Genomic_DNA"/>
</dbReference>
<feature type="transmembrane region" description="Helical" evidence="1">
    <location>
        <begin position="6"/>
        <end position="22"/>
    </location>
</feature>
<reference evidence="2 3" key="1">
    <citation type="submission" date="2024-01" db="EMBL/GenBank/DDBJ databases">
        <title>A draft genome for the cacao thread blight pathogen Marasmiellus scandens.</title>
        <authorList>
            <person name="Baruah I.K."/>
            <person name="Leung J."/>
            <person name="Bukari Y."/>
            <person name="Amoako-Attah I."/>
            <person name="Meinhardt L.W."/>
            <person name="Bailey B.A."/>
            <person name="Cohen S.P."/>
        </authorList>
    </citation>
    <scope>NUCLEOTIDE SEQUENCE [LARGE SCALE GENOMIC DNA]</scope>
    <source>
        <strain evidence="2 3">GH-19</strain>
    </source>
</reference>